<accession>A0ABS0GYU8</accession>
<reference evidence="6 7" key="1">
    <citation type="submission" date="2020-11" db="EMBL/GenBank/DDBJ databases">
        <title>A novel isolate from a Black sea contaminated sediment with potential to produce alkanes: Plantactinospora alkalitolerans sp. nov.</title>
        <authorList>
            <person name="Carro L."/>
            <person name="Veyisoglu A."/>
            <person name="Guven K."/>
            <person name="Schumann P."/>
            <person name="Klenk H.-P."/>
            <person name="Sahin N."/>
        </authorList>
    </citation>
    <scope>NUCLEOTIDE SEQUENCE [LARGE SCALE GENOMIC DNA]</scope>
    <source>
        <strain evidence="6 7">S1510</strain>
    </source>
</reference>
<feature type="domain" description="Orn/DAP/Arg decarboxylase 2 N-terminal" evidence="5">
    <location>
        <begin position="19"/>
        <end position="248"/>
    </location>
</feature>
<dbReference type="InterPro" id="IPR029066">
    <property type="entry name" value="PLP-binding_barrel"/>
</dbReference>
<comment type="caution">
    <text evidence="6">The sequence shown here is derived from an EMBL/GenBank/DDBJ whole genome shotgun (WGS) entry which is preliminary data.</text>
</comment>
<evidence type="ECO:0000256" key="3">
    <source>
        <dbReference type="RuleBase" id="RU003737"/>
    </source>
</evidence>
<evidence type="ECO:0000313" key="7">
    <source>
        <dbReference type="Proteomes" id="UP000638560"/>
    </source>
</evidence>
<feature type="domain" description="Orn/DAP/Arg decarboxylase 2 C-terminal" evidence="4">
    <location>
        <begin position="7"/>
        <end position="353"/>
    </location>
</feature>
<comment type="cofactor">
    <cofactor evidence="1">
        <name>pyridoxal 5'-phosphate</name>
        <dbReference type="ChEBI" id="CHEBI:597326"/>
    </cofactor>
</comment>
<organism evidence="6 7">
    <name type="scientific">Plantactinospora alkalitolerans</name>
    <dbReference type="NCBI Taxonomy" id="2789879"/>
    <lineage>
        <taxon>Bacteria</taxon>
        <taxon>Bacillati</taxon>
        <taxon>Actinomycetota</taxon>
        <taxon>Actinomycetes</taxon>
        <taxon>Micromonosporales</taxon>
        <taxon>Micromonosporaceae</taxon>
        <taxon>Plantactinospora</taxon>
    </lineage>
</organism>
<comment type="similarity">
    <text evidence="3">Belongs to the Orn/Lys/Arg decarboxylase class-II family.</text>
</comment>
<sequence length="386" mass="40642">MVSPVYLYDLAGLAGSAAAIRAALPAGVELLYAMKANPDPGILRTLAPYVHGFEAASGGELRHLAEVLPGTAPAALGGPGKTDRELAAGLAAGVRRFHVESPTELRRLDLLARARDVVAEVLLRVNLPVPVEGAVLVMGGRATPFGMSPEQARECARLDLPGVRVRGVHAHLGSGLSAPAAAGVARAVVDWAVTELDASEVNVGGGMAVDYTDPQARFDWVGYGSALDELLAAYPGRTLRIEPGRAMTVHCGQYLTEVLDVKEAGGEWFVVVAGGTHHLRTPAAKQHSQPFTVLPRPDWAYPFARPVTGAGPVTIVGQLCTPKDVLARVSSGDLIGGPGRIAVGDTIAFGMAGAYAWNISHRDFLMHDPPEFRTGRLTDTVTDFHR</sequence>
<dbReference type="EMBL" id="JADPUN010000193">
    <property type="protein sequence ID" value="MBF9131372.1"/>
    <property type="molecule type" value="Genomic_DNA"/>
</dbReference>
<evidence type="ECO:0000256" key="1">
    <source>
        <dbReference type="ARBA" id="ARBA00001933"/>
    </source>
</evidence>
<dbReference type="Proteomes" id="UP000638560">
    <property type="component" value="Unassembled WGS sequence"/>
</dbReference>
<dbReference type="Pfam" id="PF02784">
    <property type="entry name" value="Orn_Arg_deC_N"/>
    <property type="match status" value="1"/>
</dbReference>
<name>A0ABS0GYU8_9ACTN</name>
<dbReference type="InterPro" id="IPR022643">
    <property type="entry name" value="De-COase2_C"/>
</dbReference>
<protein>
    <submittedName>
        <fullName evidence="6">Alanine racemase</fullName>
    </submittedName>
</protein>
<dbReference type="Gene3D" id="2.40.37.10">
    <property type="entry name" value="Lyase, Ornithine Decarboxylase, Chain A, domain 1"/>
    <property type="match status" value="1"/>
</dbReference>
<dbReference type="SUPFAM" id="SSF50621">
    <property type="entry name" value="Alanine racemase C-terminal domain-like"/>
    <property type="match status" value="1"/>
</dbReference>
<dbReference type="SUPFAM" id="SSF51419">
    <property type="entry name" value="PLP-binding barrel"/>
    <property type="match status" value="1"/>
</dbReference>
<evidence type="ECO:0000313" key="6">
    <source>
        <dbReference type="EMBL" id="MBF9131372.1"/>
    </source>
</evidence>
<keyword evidence="7" id="KW-1185">Reference proteome</keyword>
<dbReference type="InterPro" id="IPR022644">
    <property type="entry name" value="De-COase2_N"/>
</dbReference>
<dbReference type="InterPro" id="IPR000183">
    <property type="entry name" value="Orn/DAP/Arg_de-COase"/>
</dbReference>
<dbReference type="RefSeq" id="WP_196202939.1">
    <property type="nucleotide sequence ID" value="NZ_JADPUN010000193.1"/>
</dbReference>
<dbReference type="PANTHER" id="PTHR43727">
    <property type="entry name" value="DIAMINOPIMELATE DECARBOXYLASE"/>
    <property type="match status" value="1"/>
</dbReference>
<gene>
    <name evidence="6" type="ORF">I0C86_20740</name>
</gene>
<dbReference type="Pfam" id="PF00278">
    <property type="entry name" value="Orn_DAP_Arg_deC"/>
    <property type="match status" value="1"/>
</dbReference>
<dbReference type="Gene3D" id="3.20.20.10">
    <property type="entry name" value="Alanine racemase"/>
    <property type="match status" value="1"/>
</dbReference>
<dbReference type="PANTHER" id="PTHR43727:SF2">
    <property type="entry name" value="GROUP IV DECARBOXYLASE"/>
    <property type="match status" value="1"/>
</dbReference>
<evidence type="ECO:0000256" key="2">
    <source>
        <dbReference type="ARBA" id="ARBA00022898"/>
    </source>
</evidence>
<dbReference type="InterPro" id="IPR009006">
    <property type="entry name" value="Ala_racemase/Decarboxylase_C"/>
</dbReference>
<keyword evidence="2" id="KW-0663">Pyridoxal phosphate</keyword>
<dbReference type="PRINTS" id="PR01179">
    <property type="entry name" value="ODADCRBXLASE"/>
</dbReference>
<evidence type="ECO:0000259" key="4">
    <source>
        <dbReference type="Pfam" id="PF00278"/>
    </source>
</evidence>
<proteinExistence type="inferred from homology"/>
<evidence type="ECO:0000259" key="5">
    <source>
        <dbReference type="Pfam" id="PF02784"/>
    </source>
</evidence>